<dbReference type="Gene3D" id="3.40.50.11690">
    <property type="entry name" value="Cell division protein FtsQ/DivIB"/>
    <property type="match status" value="1"/>
</dbReference>
<dbReference type="AlphaFoldDB" id="A0A1H4E7A8"/>
<dbReference type="GO" id="GO:0005886">
    <property type="term" value="C:plasma membrane"/>
    <property type="evidence" value="ECO:0007669"/>
    <property type="project" value="UniProtKB-SubCell"/>
</dbReference>
<evidence type="ECO:0000259" key="10">
    <source>
        <dbReference type="PROSITE" id="PS51779"/>
    </source>
</evidence>
<dbReference type="STRING" id="152573.SAMN04488051_106259"/>
<evidence type="ECO:0000256" key="8">
    <source>
        <dbReference type="ARBA" id="ARBA00023306"/>
    </source>
</evidence>
<proteinExistence type="inferred from homology"/>
<evidence type="ECO:0000256" key="2">
    <source>
        <dbReference type="ARBA" id="ARBA00022475"/>
    </source>
</evidence>
<dbReference type="EMBL" id="FNRM01000006">
    <property type="protein sequence ID" value="SEA80954.1"/>
    <property type="molecule type" value="Genomic_DNA"/>
</dbReference>
<comment type="subunit">
    <text evidence="9">Part of a complex composed of FtsB, FtsL and FtsQ.</text>
</comment>
<evidence type="ECO:0000256" key="1">
    <source>
        <dbReference type="ARBA" id="ARBA00004370"/>
    </source>
</evidence>
<evidence type="ECO:0000256" key="9">
    <source>
        <dbReference type="HAMAP-Rule" id="MF_00911"/>
    </source>
</evidence>
<feature type="domain" description="POTRA" evidence="10">
    <location>
        <begin position="45"/>
        <end position="114"/>
    </location>
</feature>
<dbReference type="GO" id="GO:0090529">
    <property type="term" value="P:cell septum assembly"/>
    <property type="evidence" value="ECO:0007669"/>
    <property type="project" value="InterPro"/>
</dbReference>
<organism evidence="11 12">
    <name type="scientific">Alkalimonas amylolytica</name>
    <dbReference type="NCBI Taxonomy" id="152573"/>
    <lineage>
        <taxon>Bacteria</taxon>
        <taxon>Pseudomonadati</taxon>
        <taxon>Pseudomonadota</taxon>
        <taxon>Gammaproteobacteria</taxon>
        <taxon>Alkalimonas</taxon>
    </lineage>
</organism>
<protein>
    <recommendedName>
        <fullName evidence="9">Cell division protein FtsQ</fullName>
    </recommendedName>
</protein>
<feature type="transmembrane region" description="Helical" evidence="9">
    <location>
        <begin position="12"/>
        <end position="33"/>
    </location>
</feature>
<keyword evidence="3 9" id="KW-0997">Cell inner membrane</keyword>
<dbReference type="PANTHER" id="PTHR35851:SF1">
    <property type="entry name" value="CELL DIVISION PROTEIN FTSQ"/>
    <property type="match status" value="1"/>
</dbReference>
<dbReference type="OrthoDB" id="9790370at2"/>
<sequence>MSNSASNQQNRRAFIAGLVFFMLALLALGWGGWQLKLYVEQQQTTPIAQVRLFGDFRHIEPTRLQQRLHDQYVGNIFRVDVAEVQQFLLQQPWVYQAAVRKQWPDTLVVVVTEQQPVAIWNDQQLINQHGELFQAPLDQLIAVLPVLTGPTGSEQDALSMFRYIEQLLSLHQLSAERLELTERFAWQIQLSNDIRLKLGRQHTVPRVQRFLELYPVLREHSDAAIAEVDLRYDTGVAVRYSTTEQKREA</sequence>
<dbReference type="Pfam" id="PF03799">
    <property type="entry name" value="FtsQ_DivIB_C"/>
    <property type="match status" value="1"/>
</dbReference>
<dbReference type="RefSeq" id="WP_091343606.1">
    <property type="nucleotide sequence ID" value="NZ_FNRM01000006.1"/>
</dbReference>
<keyword evidence="6 9" id="KW-1133">Transmembrane helix</keyword>
<dbReference type="InterPro" id="IPR045335">
    <property type="entry name" value="FtsQ_C_sf"/>
</dbReference>
<reference evidence="11 12" key="1">
    <citation type="submission" date="2016-10" db="EMBL/GenBank/DDBJ databases">
        <authorList>
            <person name="de Groot N.N."/>
        </authorList>
    </citation>
    <scope>NUCLEOTIDE SEQUENCE [LARGE SCALE GENOMIC DNA]</scope>
    <source>
        <strain evidence="11 12">CGMCC 1.3430</strain>
    </source>
</reference>
<comment type="similarity">
    <text evidence="9">Belongs to the FtsQ/DivIB family. FtsQ subfamily.</text>
</comment>
<evidence type="ECO:0000256" key="7">
    <source>
        <dbReference type="ARBA" id="ARBA00023136"/>
    </source>
</evidence>
<dbReference type="PANTHER" id="PTHR35851">
    <property type="entry name" value="CELL DIVISION PROTEIN FTSQ"/>
    <property type="match status" value="1"/>
</dbReference>
<gene>
    <name evidence="9" type="primary">ftsQ</name>
    <name evidence="11" type="ORF">SAMN04488051_106259</name>
</gene>
<dbReference type="InterPro" id="IPR005548">
    <property type="entry name" value="Cell_div_FtsQ/DivIB_C"/>
</dbReference>
<dbReference type="GO" id="GO:0032153">
    <property type="term" value="C:cell division site"/>
    <property type="evidence" value="ECO:0007669"/>
    <property type="project" value="UniProtKB-UniRule"/>
</dbReference>
<evidence type="ECO:0000256" key="4">
    <source>
        <dbReference type="ARBA" id="ARBA00022618"/>
    </source>
</evidence>
<dbReference type="Proteomes" id="UP000198773">
    <property type="component" value="Unassembled WGS sequence"/>
</dbReference>
<comment type="function">
    <text evidence="9">Essential cell division protein. May link together the upstream cell division proteins, which are predominantly cytoplasmic, with the downstream cell division proteins, which are predominantly periplasmic. May control correct divisome assembly.</text>
</comment>
<evidence type="ECO:0000256" key="3">
    <source>
        <dbReference type="ARBA" id="ARBA00022519"/>
    </source>
</evidence>
<dbReference type="Pfam" id="PF08478">
    <property type="entry name" value="POTRA_1"/>
    <property type="match status" value="1"/>
</dbReference>
<accession>A0A1H4E7A8</accession>
<comment type="subcellular location">
    <subcellularLocation>
        <location evidence="9">Cell inner membrane</location>
        <topology evidence="9">Single-pass type II membrane protein</topology>
    </subcellularLocation>
    <subcellularLocation>
        <location evidence="1">Membrane</location>
    </subcellularLocation>
    <text evidence="9">Localizes to the division septum.</text>
</comment>
<evidence type="ECO:0000256" key="5">
    <source>
        <dbReference type="ARBA" id="ARBA00022692"/>
    </source>
</evidence>
<evidence type="ECO:0000256" key="6">
    <source>
        <dbReference type="ARBA" id="ARBA00022989"/>
    </source>
</evidence>
<dbReference type="HAMAP" id="MF_00911">
    <property type="entry name" value="FtsQ_subfam"/>
    <property type="match status" value="1"/>
</dbReference>
<keyword evidence="4 9" id="KW-0132">Cell division</keyword>
<dbReference type="InterPro" id="IPR013685">
    <property type="entry name" value="POTRA_FtsQ_type"/>
</dbReference>
<dbReference type="InterPro" id="IPR026579">
    <property type="entry name" value="FtsQ"/>
</dbReference>
<dbReference type="PROSITE" id="PS51779">
    <property type="entry name" value="POTRA"/>
    <property type="match status" value="1"/>
</dbReference>
<keyword evidence="5 9" id="KW-0812">Transmembrane</keyword>
<dbReference type="Gene3D" id="3.10.20.310">
    <property type="entry name" value="membrane protein fhac"/>
    <property type="match status" value="1"/>
</dbReference>
<keyword evidence="2 9" id="KW-1003">Cell membrane</keyword>
<evidence type="ECO:0000313" key="11">
    <source>
        <dbReference type="EMBL" id="SEA80954.1"/>
    </source>
</evidence>
<keyword evidence="8 9" id="KW-0131">Cell cycle</keyword>
<dbReference type="InterPro" id="IPR034746">
    <property type="entry name" value="POTRA"/>
</dbReference>
<keyword evidence="12" id="KW-1185">Reference proteome</keyword>
<keyword evidence="7 9" id="KW-0472">Membrane</keyword>
<name>A0A1H4E7A8_ALKAM</name>
<dbReference type="GO" id="GO:0043093">
    <property type="term" value="P:FtsZ-dependent cytokinesis"/>
    <property type="evidence" value="ECO:0007669"/>
    <property type="project" value="UniProtKB-UniRule"/>
</dbReference>
<evidence type="ECO:0000313" key="12">
    <source>
        <dbReference type="Proteomes" id="UP000198773"/>
    </source>
</evidence>